<dbReference type="OrthoDB" id="891532at2"/>
<evidence type="ECO:0000259" key="1">
    <source>
        <dbReference type="Pfam" id="PF00899"/>
    </source>
</evidence>
<gene>
    <name evidence="2" type="ORF">HJA_03271</name>
</gene>
<dbReference type="EMBL" id="ARYJ01000002">
    <property type="protein sequence ID" value="KCZ90215.1"/>
    <property type="molecule type" value="Genomic_DNA"/>
</dbReference>
<dbReference type="Proteomes" id="UP000024816">
    <property type="component" value="Unassembled WGS sequence"/>
</dbReference>
<sequence>MSAETARQDLVNCLRRAGFVARPTPSHIDFTGTLKVRGQILDAVLRFDNADFTEAPQLLLPNPSLLGRFVVPHLDEKGELCVFDRRRYLFDPYRAAACCLGILQKAATDLEKNCGEAAEAEIARELPQHFGGKTVSTSFGTHEGPLSVITDRTRVDTRLEPLSGKPARAGAFAMSSSSELSFTSDQDRPSTLGEFLDWVDYWDPGLAARILTQLSKSVTGKLDLIGMVCAANGQVGFQIQPEALPPAQKQVYAQMSWGKLAALQQIRGWPIKRLQGRRSDLAYILSRNGGDMGPLSGRNVLLVGCGAIGGYVALSLSQLGAGAGIGSLTLVDPDILRATNTSRHILGANEVGRWKADSIKKHIDEHLPGLNTVAVSRAVETLEDHILSYDLIVDATGEHHVGEWLNRHALKQGDGSQPKLFHAWIEGQGAAVRSFLNAAPGLGCFRCLQTDLESGKSRYWVLKPEAVVETVQPCGDDAFIPYGPSAPMAAAALLSAHVTDWASGKPVKHLLTQQLDFEVTRQVKPATPTRLETCPACGNAP</sequence>
<evidence type="ECO:0000313" key="3">
    <source>
        <dbReference type="Proteomes" id="UP000024816"/>
    </source>
</evidence>
<comment type="caution">
    <text evidence="2">The sequence shown here is derived from an EMBL/GenBank/DDBJ whole genome shotgun (WGS) entry which is preliminary data.</text>
</comment>
<dbReference type="SUPFAM" id="SSF69572">
    <property type="entry name" value="Activating enzymes of the ubiquitin-like proteins"/>
    <property type="match status" value="1"/>
</dbReference>
<dbReference type="GO" id="GO:0008641">
    <property type="term" value="F:ubiquitin-like modifier activating enzyme activity"/>
    <property type="evidence" value="ECO:0007669"/>
    <property type="project" value="InterPro"/>
</dbReference>
<dbReference type="GO" id="GO:0061504">
    <property type="term" value="P:cyclic threonylcarbamoyladenosine biosynthetic process"/>
    <property type="evidence" value="ECO:0007669"/>
    <property type="project" value="TreeGrafter"/>
</dbReference>
<name>A0A059FHT0_9PROT</name>
<dbReference type="PANTHER" id="PTHR43267">
    <property type="entry name" value="TRNA THREONYLCARBAMOYLADENOSINE DEHYDRATASE"/>
    <property type="match status" value="1"/>
</dbReference>
<accession>A0A059FHT0</accession>
<dbReference type="PANTHER" id="PTHR43267:SF1">
    <property type="entry name" value="TRNA THREONYLCARBAMOYLADENOSINE DEHYDRATASE"/>
    <property type="match status" value="1"/>
</dbReference>
<proteinExistence type="predicted"/>
<dbReference type="InterPro" id="IPR045886">
    <property type="entry name" value="ThiF/MoeB/HesA"/>
</dbReference>
<dbReference type="AlphaFoldDB" id="A0A059FHT0"/>
<dbReference type="eggNOG" id="COG0476">
    <property type="taxonomic scope" value="Bacteria"/>
</dbReference>
<feature type="domain" description="THIF-type NAD/FAD binding fold" evidence="1">
    <location>
        <begin position="298"/>
        <end position="519"/>
    </location>
</feature>
<reference evidence="2 3" key="1">
    <citation type="journal article" date="2014" name="Antonie Van Leeuwenhoek">
        <title>Hyphomonas beringensis sp. nov. and Hyphomonas chukchiensis sp. nov., isolated from surface seawater of the Bering Sea and Chukchi Sea.</title>
        <authorList>
            <person name="Li C."/>
            <person name="Lai Q."/>
            <person name="Li G."/>
            <person name="Dong C."/>
            <person name="Wang J."/>
            <person name="Liao Y."/>
            <person name="Shao Z."/>
        </authorList>
    </citation>
    <scope>NUCLEOTIDE SEQUENCE [LARGE SCALE GENOMIC DNA]</scope>
    <source>
        <strain evidence="2 3">VP2</strain>
    </source>
</reference>
<dbReference type="GO" id="GO:0061503">
    <property type="term" value="F:tRNA threonylcarbamoyladenosine dehydratase"/>
    <property type="evidence" value="ECO:0007669"/>
    <property type="project" value="TreeGrafter"/>
</dbReference>
<dbReference type="InterPro" id="IPR000594">
    <property type="entry name" value="ThiF_NAD_FAD-bd"/>
</dbReference>
<dbReference type="PATRIC" id="fig|1280952.3.peg.656"/>
<dbReference type="RefSeq" id="WP_035578216.1">
    <property type="nucleotide sequence ID" value="NZ_ARYJ01000002.1"/>
</dbReference>
<protein>
    <submittedName>
        <fullName evidence="2">Dinucleotide-utilizing enzyme possibly involved in molybdopterin or thiamin biosynthesis</fullName>
    </submittedName>
</protein>
<evidence type="ECO:0000313" key="2">
    <source>
        <dbReference type="EMBL" id="KCZ90215.1"/>
    </source>
</evidence>
<keyword evidence="3" id="KW-1185">Reference proteome</keyword>
<dbReference type="STRING" id="1280952.HJA_03271"/>
<dbReference type="Pfam" id="PF00899">
    <property type="entry name" value="ThiF"/>
    <property type="match status" value="1"/>
</dbReference>
<organism evidence="2 3">
    <name type="scientific">Hyphomonas jannaschiana VP2</name>
    <dbReference type="NCBI Taxonomy" id="1280952"/>
    <lineage>
        <taxon>Bacteria</taxon>
        <taxon>Pseudomonadati</taxon>
        <taxon>Pseudomonadota</taxon>
        <taxon>Alphaproteobacteria</taxon>
        <taxon>Hyphomonadales</taxon>
        <taxon>Hyphomonadaceae</taxon>
        <taxon>Hyphomonas</taxon>
    </lineage>
</organism>
<dbReference type="InterPro" id="IPR035985">
    <property type="entry name" value="Ubiquitin-activating_enz"/>
</dbReference>
<dbReference type="Gene3D" id="3.40.50.720">
    <property type="entry name" value="NAD(P)-binding Rossmann-like Domain"/>
    <property type="match status" value="1"/>
</dbReference>